<dbReference type="AlphaFoldDB" id="W6Z050"/>
<evidence type="ECO:0000256" key="6">
    <source>
        <dbReference type="ARBA" id="ARBA00023242"/>
    </source>
</evidence>
<feature type="region of interest" description="Disordered" evidence="9">
    <location>
        <begin position="624"/>
        <end position="646"/>
    </location>
</feature>
<sequence length="658" mass="74222">MNSLNNVTLRPWPATEKEELTQEDLLIKIEQLASERGHLRNITEQSLQQDIDAGKHVPDDADDATKQEDKDKETDAPSRQEQVEKVFKAGQEMYSHLEWAKFAATNALDLVSLVLSQDPNKRSLNFFSPTFREQGLNQGIPLGSFGMSRENHEHRIRKPEEQQRLQDVEARQEVVAQGARMDALDSSVDEILKAAKHLEKEIRRETKYWHQIVSVSDKGWPIQRLRQNVRHAPFAVRYGLPEASDHFKARGFAPLQMDKDGSIILDPALALKPKILRVRISVDGKITGTSQISIDTELANQSLEKSIQLARDSLFEEELYYEMSLETRQLLAYGVEFRDSVIYVDAPQMGSLSQNRKLLIDCVLRDDPIPNNQSREYDWLAKNIAESLRLLLAHEHSMRLYRRSQLPPPLTGKPREKQPPPLLRTLLAVLYHIEGVDSLHAYLGFVAKTLRSAGLNVTLETTRENSWAALVGSLEASSKKGISATDQLFEIFMKPFGGTATLTLPTSNGAQSETLSIVTRTIIGQPTFGTEHRLNLPSTLSSDLGLFQQQKFATVEELKSYLDWILSLHVAHRLLKNDYSSRAQTRSQDARLSIRTKDAKKGVASSKDIRIEFNDGELKVARFSADAPEDSEDSEQSHTWVGTDNSTSLKEVVKSWVG</sequence>
<comment type="subunit">
    <text evidence="8">Component of the Mediator complex.</text>
</comment>
<evidence type="ECO:0000256" key="4">
    <source>
        <dbReference type="ARBA" id="ARBA00023015"/>
    </source>
</evidence>
<feature type="region of interest" description="Disordered" evidence="9">
    <location>
        <begin position="47"/>
        <end position="81"/>
    </location>
</feature>
<dbReference type="KEGG" id="bze:COCCADRAFT_86716"/>
<dbReference type="GO" id="GO:0070847">
    <property type="term" value="C:core mediator complex"/>
    <property type="evidence" value="ECO:0007669"/>
    <property type="project" value="TreeGrafter"/>
</dbReference>
<dbReference type="HOGENOM" id="CLU_015164_1_0_1"/>
<comment type="subcellular location">
    <subcellularLocation>
        <location evidence="1 8">Nucleus</location>
    </subcellularLocation>
</comment>
<keyword evidence="6 8" id="KW-0539">Nucleus</keyword>
<feature type="compositionally biased region" description="Basic and acidic residues" evidence="9">
    <location>
        <begin position="52"/>
        <end position="81"/>
    </location>
</feature>
<dbReference type="STRING" id="930089.W6Z050"/>
<organism evidence="10 11">
    <name type="scientific">Cochliobolus carbonum (strain 26-R-13)</name>
    <name type="common">Maize leaf spot fungus</name>
    <name type="synonym">Bipolaris zeicola</name>
    <dbReference type="NCBI Taxonomy" id="930089"/>
    <lineage>
        <taxon>Eukaryota</taxon>
        <taxon>Fungi</taxon>
        <taxon>Dikarya</taxon>
        <taxon>Ascomycota</taxon>
        <taxon>Pezizomycotina</taxon>
        <taxon>Dothideomycetes</taxon>
        <taxon>Pleosporomycetidae</taxon>
        <taxon>Pleosporales</taxon>
        <taxon>Pleosporineae</taxon>
        <taxon>Pleosporaceae</taxon>
        <taxon>Bipolaris</taxon>
    </lineage>
</organism>
<dbReference type="PANTHER" id="PTHR13114">
    <property type="entry name" value="MEDIATOR OF RNA POLYMERASE II TRANSCRIPTION SUBUNIT 17"/>
    <property type="match status" value="1"/>
</dbReference>
<proteinExistence type="inferred from homology"/>
<evidence type="ECO:0000256" key="5">
    <source>
        <dbReference type="ARBA" id="ARBA00023163"/>
    </source>
</evidence>
<dbReference type="eggNOG" id="ENOG502QS9H">
    <property type="taxonomic scope" value="Eukaryota"/>
</dbReference>
<reference evidence="10 11" key="1">
    <citation type="journal article" date="2013" name="PLoS Genet.">
        <title>Comparative genome structure, secondary metabolite, and effector coding capacity across Cochliobolus pathogens.</title>
        <authorList>
            <person name="Condon B.J."/>
            <person name="Leng Y."/>
            <person name="Wu D."/>
            <person name="Bushley K.E."/>
            <person name="Ohm R.A."/>
            <person name="Otillar R."/>
            <person name="Martin J."/>
            <person name="Schackwitz W."/>
            <person name="Grimwood J."/>
            <person name="MohdZainudin N."/>
            <person name="Xue C."/>
            <person name="Wang R."/>
            <person name="Manning V.A."/>
            <person name="Dhillon B."/>
            <person name="Tu Z.J."/>
            <person name="Steffenson B.J."/>
            <person name="Salamov A."/>
            <person name="Sun H."/>
            <person name="Lowry S."/>
            <person name="LaButti K."/>
            <person name="Han J."/>
            <person name="Copeland A."/>
            <person name="Lindquist E."/>
            <person name="Barry K."/>
            <person name="Schmutz J."/>
            <person name="Baker S.E."/>
            <person name="Ciuffetti L.M."/>
            <person name="Grigoriev I.V."/>
            <person name="Zhong S."/>
            <person name="Turgeon B.G."/>
        </authorList>
    </citation>
    <scope>NUCLEOTIDE SEQUENCE [LARGE SCALE GENOMIC DNA]</scope>
    <source>
        <strain evidence="10 11">26-R-13</strain>
    </source>
</reference>
<dbReference type="InterPro" id="IPR019313">
    <property type="entry name" value="Mediator_Med17"/>
</dbReference>
<dbReference type="GO" id="GO:0006357">
    <property type="term" value="P:regulation of transcription by RNA polymerase II"/>
    <property type="evidence" value="ECO:0007669"/>
    <property type="project" value="InterPro"/>
</dbReference>
<dbReference type="OrthoDB" id="5319830at2759"/>
<gene>
    <name evidence="8" type="primary">MED17</name>
    <name evidence="10" type="ORF">COCCADRAFT_86716</name>
</gene>
<keyword evidence="11" id="KW-1185">Reference proteome</keyword>
<evidence type="ECO:0000256" key="2">
    <source>
        <dbReference type="ARBA" id="ARBA00005635"/>
    </source>
</evidence>
<feature type="compositionally biased region" description="Polar residues" evidence="9">
    <location>
        <begin position="637"/>
        <end position="646"/>
    </location>
</feature>
<evidence type="ECO:0000256" key="1">
    <source>
        <dbReference type="ARBA" id="ARBA00004123"/>
    </source>
</evidence>
<dbReference type="Pfam" id="PF10156">
    <property type="entry name" value="Med17"/>
    <property type="match status" value="1"/>
</dbReference>
<dbReference type="PANTHER" id="PTHR13114:SF7">
    <property type="entry name" value="MEDIATOR OF RNA POLYMERASE II TRANSCRIPTION SUBUNIT 17"/>
    <property type="match status" value="1"/>
</dbReference>
<comment type="similarity">
    <text evidence="2 8">Belongs to the Mediator complex subunit 17 family.</text>
</comment>
<evidence type="ECO:0000313" key="11">
    <source>
        <dbReference type="Proteomes" id="UP000053841"/>
    </source>
</evidence>
<evidence type="ECO:0000256" key="3">
    <source>
        <dbReference type="ARBA" id="ARBA00019610"/>
    </source>
</evidence>
<dbReference type="EMBL" id="KI964555">
    <property type="protein sequence ID" value="EUC37056.1"/>
    <property type="molecule type" value="Genomic_DNA"/>
</dbReference>
<accession>W6Z050</accession>
<dbReference type="GO" id="GO:0016592">
    <property type="term" value="C:mediator complex"/>
    <property type="evidence" value="ECO:0007669"/>
    <property type="project" value="InterPro"/>
</dbReference>
<dbReference type="GeneID" id="19152216"/>
<comment type="function">
    <text evidence="8">Component of the Mediator complex, a coactivator involved in the regulated transcription of nearly all RNA polymerase II-dependent genes. Mediator functions as a bridge to convey information from gene-specific regulatory proteins to the basal RNA polymerase II transcription machinery. Mediator is recruited to promoters by direct interactions with regulatory proteins and serves as a scaffold for the assembly of a functional preinitiation complex with RNA polymerase II and the general transcription factors.</text>
</comment>
<dbReference type="GO" id="GO:0003712">
    <property type="term" value="F:transcription coregulator activity"/>
    <property type="evidence" value="ECO:0007669"/>
    <property type="project" value="InterPro"/>
</dbReference>
<evidence type="ECO:0000313" key="10">
    <source>
        <dbReference type="EMBL" id="EUC37056.1"/>
    </source>
</evidence>
<dbReference type="RefSeq" id="XP_007708693.1">
    <property type="nucleotide sequence ID" value="XM_007710503.1"/>
</dbReference>
<evidence type="ECO:0000256" key="9">
    <source>
        <dbReference type="SAM" id="MobiDB-lite"/>
    </source>
</evidence>
<name>W6Z050_COCC2</name>
<keyword evidence="5 8" id="KW-0804">Transcription</keyword>
<evidence type="ECO:0000256" key="7">
    <source>
        <dbReference type="ARBA" id="ARBA00032014"/>
    </source>
</evidence>
<evidence type="ECO:0000256" key="8">
    <source>
        <dbReference type="RuleBase" id="RU364140"/>
    </source>
</evidence>
<dbReference type="Proteomes" id="UP000053841">
    <property type="component" value="Unassembled WGS sequence"/>
</dbReference>
<keyword evidence="8" id="KW-0010">Activator</keyword>
<keyword evidence="4 8" id="KW-0805">Transcription regulation</keyword>
<protein>
    <recommendedName>
        <fullName evidence="3 8">Mediator of RNA polymerase II transcription subunit 17</fullName>
    </recommendedName>
    <alternativeName>
        <fullName evidence="7 8">Mediator complex subunit 17</fullName>
    </alternativeName>
</protein>